<name>A0A926S0M9_9BACI</name>
<comment type="similarity">
    <text evidence="1">Belongs to the low molecular weight phosphotyrosine protein phosphatase family.</text>
</comment>
<evidence type="ECO:0000256" key="2">
    <source>
        <dbReference type="ARBA" id="ARBA00022801"/>
    </source>
</evidence>
<dbReference type="PANTHER" id="PTHR11717">
    <property type="entry name" value="LOW MOLECULAR WEIGHT PROTEIN TYROSINE PHOSPHATASE"/>
    <property type="match status" value="1"/>
</dbReference>
<dbReference type="Pfam" id="PF01451">
    <property type="entry name" value="LMWPc"/>
    <property type="match status" value="1"/>
</dbReference>
<proteinExistence type="inferred from homology"/>
<dbReference type="Proteomes" id="UP000626844">
    <property type="component" value="Unassembled WGS sequence"/>
</dbReference>
<evidence type="ECO:0000313" key="7">
    <source>
        <dbReference type="Proteomes" id="UP000626844"/>
    </source>
</evidence>
<keyword evidence="7" id="KW-1185">Reference proteome</keyword>
<dbReference type="PANTHER" id="PTHR11717:SF31">
    <property type="entry name" value="LOW MOLECULAR WEIGHT PROTEIN-TYROSINE-PHOSPHATASE ETP-RELATED"/>
    <property type="match status" value="1"/>
</dbReference>
<protein>
    <submittedName>
        <fullName evidence="6">Low molecular weight protein arginine phosphatase</fullName>
    </submittedName>
</protein>
<dbReference type="RefSeq" id="WP_191162659.1">
    <property type="nucleotide sequence ID" value="NZ_JACXAI010000057.1"/>
</dbReference>
<comment type="caution">
    <text evidence="6">The sequence shown here is derived from an EMBL/GenBank/DDBJ whole genome shotgun (WGS) entry which is preliminary data.</text>
</comment>
<keyword evidence="2" id="KW-0378">Hydrolase</keyword>
<dbReference type="InterPro" id="IPR023485">
    <property type="entry name" value="Ptyr_pPase"/>
</dbReference>
<feature type="active site" evidence="4">
    <location>
        <position position="14"/>
    </location>
</feature>
<reference evidence="6" key="1">
    <citation type="submission" date="2020-09" db="EMBL/GenBank/DDBJ databases">
        <title>A novel bacterium of genus Bacillus, isolated from South China Sea.</title>
        <authorList>
            <person name="Huang H."/>
            <person name="Mo K."/>
            <person name="Hu Y."/>
        </authorList>
    </citation>
    <scope>NUCLEOTIDE SEQUENCE</scope>
    <source>
        <strain evidence="6">IB182487</strain>
    </source>
</reference>
<dbReference type="Gene3D" id="3.40.50.2300">
    <property type="match status" value="1"/>
</dbReference>
<evidence type="ECO:0000259" key="5">
    <source>
        <dbReference type="SMART" id="SM00226"/>
    </source>
</evidence>
<dbReference type="GO" id="GO:0004725">
    <property type="term" value="F:protein tyrosine phosphatase activity"/>
    <property type="evidence" value="ECO:0007669"/>
    <property type="project" value="InterPro"/>
</dbReference>
<dbReference type="SUPFAM" id="SSF52788">
    <property type="entry name" value="Phosphotyrosine protein phosphatases I"/>
    <property type="match status" value="1"/>
</dbReference>
<dbReference type="SMART" id="SM00226">
    <property type="entry name" value="LMWPc"/>
    <property type="match status" value="1"/>
</dbReference>
<dbReference type="AlphaFoldDB" id="A0A926S0M9"/>
<dbReference type="InterPro" id="IPR036196">
    <property type="entry name" value="Ptyr_pPase_sf"/>
</dbReference>
<dbReference type="EMBL" id="JACXAI010000057">
    <property type="protein sequence ID" value="MBD1383462.1"/>
    <property type="molecule type" value="Genomic_DNA"/>
</dbReference>
<organism evidence="6 7">
    <name type="scientific">Metabacillus arenae</name>
    <dbReference type="NCBI Taxonomy" id="2771434"/>
    <lineage>
        <taxon>Bacteria</taxon>
        <taxon>Bacillati</taxon>
        <taxon>Bacillota</taxon>
        <taxon>Bacilli</taxon>
        <taxon>Bacillales</taxon>
        <taxon>Bacillaceae</taxon>
        <taxon>Metabacillus</taxon>
    </lineage>
</organism>
<evidence type="ECO:0000313" key="6">
    <source>
        <dbReference type="EMBL" id="MBD1383462.1"/>
    </source>
</evidence>
<feature type="active site" description="Proton donor" evidence="4">
    <location>
        <position position="117"/>
    </location>
</feature>
<feature type="domain" description="Phosphotyrosine protein phosphatase I" evidence="5">
    <location>
        <begin position="2"/>
        <end position="143"/>
    </location>
</feature>
<gene>
    <name evidence="6" type="ORF">IC621_25100</name>
</gene>
<evidence type="ECO:0000256" key="4">
    <source>
        <dbReference type="PIRSR" id="PIRSR617867-1"/>
    </source>
</evidence>
<evidence type="ECO:0000256" key="3">
    <source>
        <dbReference type="ARBA" id="ARBA00022912"/>
    </source>
</evidence>
<dbReference type="InterPro" id="IPR017867">
    <property type="entry name" value="Tyr_phospatase_low_mol_wt"/>
</dbReference>
<dbReference type="InterPro" id="IPR050438">
    <property type="entry name" value="LMW_PTPase"/>
</dbReference>
<keyword evidence="3" id="KW-0904">Protein phosphatase</keyword>
<feature type="active site" description="Nucleophile" evidence="4">
    <location>
        <position position="8"/>
    </location>
</feature>
<sequence length="149" mass="17040">MKKILFVCTGNTCRSPMASAILKHMAIEYPLEVQSAGVFAMDGNEASPQAKEALKEKGIPLNHSSALLHEHHLKWSDIVLTMTQGHKELILDRYPLYFYKIFALSEFVDNHSKDVTDPYGGSIDIYRETRDELIALIKRFNNKLTEENW</sequence>
<dbReference type="PRINTS" id="PR00719">
    <property type="entry name" value="LMWPTPASE"/>
</dbReference>
<evidence type="ECO:0000256" key="1">
    <source>
        <dbReference type="ARBA" id="ARBA00011063"/>
    </source>
</evidence>
<dbReference type="CDD" id="cd16344">
    <property type="entry name" value="LMWPAP"/>
    <property type="match status" value="1"/>
</dbReference>
<accession>A0A926S0M9</accession>